<comment type="subcellular location">
    <subcellularLocation>
        <location evidence="1">Cell membrane</location>
        <topology evidence="1">Multi-pass membrane protein</topology>
    </subcellularLocation>
</comment>
<dbReference type="SUPFAM" id="SSF103473">
    <property type="entry name" value="MFS general substrate transporter"/>
    <property type="match status" value="1"/>
</dbReference>
<evidence type="ECO:0000256" key="2">
    <source>
        <dbReference type="ARBA" id="ARBA00022448"/>
    </source>
</evidence>
<dbReference type="InterPro" id="IPR050495">
    <property type="entry name" value="ATG22/LtaA_families"/>
</dbReference>
<keyword evidence="3 6" id="KW-0812">Transmembrane</keyword>
<dbReference type="Pfam" id="PF11700">
    <property type="entry name" value="ATG22"/>
    <property type="match status" value="1"/>
</dbReference>
<name>A0ABN2TL12_9MICO</name>
<evidence type="ECO:0000256" key="1">
    <source>
        <dbReference type="ARBA" id="ARBA00004651"/>
    </source>
</evidence>
<keyword evidence="2" id="KW-0813">Transport</keyword>
<dbReference type="InterPro" id="IPR024671">
    <property type="entry name" value="Atg22-like"/>
</dbReference>
<feature type="transmembrane region" description="Helical" evidence="6">
    <location>
        <begin position="113"/>
        <end position="132"/>
    </location>
</feature>
<protein>
    <submittedName>
        <fullName evidence="8">MFS transporter</fullName>
    </submittedName>
</protein>
<keyword evidence="4 6" id="KW-1133">Transmembrane helix</keyword>
<dbReference type="PANTHER" id="PTHR23519:SF1">
    <property type="entry name" value="AUTOPHAGY-RELATED PROTEIN 22"/>
    <property type="match status" value="1"/>
</dbReference>
<keyword evidence="9" id="KW-1185">Reference proteome</keyword>
<evidence type="ECO:0000313" key="8">
    <source>
        <dbReference type="EMBL" id="GAA2013033.1"/>
    </source>
</evidence>
<feature type="transmembrane region" description="Helical" evidence="6">
    <location>
        <begin position="440"/>
        <end position="459"/>
    </location>
</feature>
<dbReference type="EMBL" id="BAAANO010000028">
    <property type="protein sequence ID" value="GAA2013033.1"/>
    <property type="molecule type" value="Genomic_DNA"/>
</dbReference>
<feature type="transmembrane region" description="Helical" evidence="6">
    <location>
        <begin position="286"/>
        <end position="309"/>
    </location>
</feature>
<dbReference type="PANTHER" id="PTHR23519">
    <property type="entry name" value="AUTOPHAGY-RELATED PROTEIN 22"/>
    <property type="match status" value="1"/>
</dbReference>
<organism evidence="8 9">
    <name type="scientific">Brevibacterium samyangense</name>
    <dbReference type="NCBI Taxonomy" id="366888"/>
    <lineage>
        <taxon>Bacteria</taxon>
        <taxon>Bacillati</taxon>
        <taxon>Actinomycetota</taxon>
        <taxon>Actinomycetes</taxon>
        <taxon>Micrococcales</taxon>
        <taxon>Brevibacteriaceae</taxon>
        <taxon>Brevibacterium</taxon>
    </lineage>
</organism>
<evidence type="ECO:0000256" key="5">
    <source>
        <dbReference type="ARBA" id="ARBA00023136"/>
    </source>
</evidence>
<feature type="transmembrane region" description="Helical" evidence="6">
    <location>
        <begin position="82"/>
        <end position="101"/>
    </location>
</feature>
<feature type="transmembrane region" description="Helical" evidence="6">
    <location>
        <begin position="220"/>
        <end position="241"/>
    </location>
</feature>
<feature type="transmembrane region" description="Helical" evidence="6">
    <location>
        <begin position="47"/>
        <end position="70"/>
    </location>
</feature>
<dbReference type="InterPro" id="IPR020846">
    <property type="entry name" value="MFS_dom"/>
</dbReference>
<dbReference type="Gene3D" id="1.20.1250.20">
    <property type="entry name" value="MFS general substrate transporter like domains"/>
    <property type="match status" value="1"/>
</dbReference>
<evidence type="ECO:0000256" key="6">
    <source>
        <dbReference type="SAM" id="Phobius"/>
    </source>
</evidence>
<dbReference type="InterPro" id="IPR036259">
    <property type="entry name" value="MFS_trans_sf"/>
</dbReference>
<dbReference type="PROSITE" id="PS50850">
    <property type="entry name" value="MFS"/>
    <property type="match status" value="1"/>
</dbReference>
<comment type="caution">
    <text evidence="8">The sequence shown here is derived from an EMBL/GenBank/DDBJ whole genome shotgun (WGS) entry which is preliminary data.</text>
</comment>
<accession>A0ABN2TL12</accession>
<dbReference type="RefSeq" id="WP_344310321.1">
    <property type="nucleotide sequence ID" value="NZ_BAAANO010000028.1"/>
</dbReference>
<proteinExistence type="predicted"/>
<sequence>MTVPEAPRSPHTSSPTAVASGQAAVTGLAPVGASAPVSRGTITAWALWDWGAAAFNAVVITFVFAPYLTSAVASDPNSGSEALGIATGLAGLAIALLAPAAGIRADTSGRHKLWLGVNTGLVVVAMAGMFFVRDDPGYLLPGLLLVAIGSVFFELAEVSYNGMLTRISTSDTAGRISGLGWGLGYFGGLVLLVLLLVTVIQPEVGLFGASDEGGLRYRIVALAAAVWFALFALPVLLFGPTDTAPSARRKRTVGQMFRAVIAGWIDGYKRVWSRIVELFRTDRNTFWFFLASAIFRDGLATIFAFAGVIAAGSYGFSGSEVIVLGVAANVVAGIGSVVAGWFDDRFGPKAVITVGLVCLVLGALPIAFNDSKTVFWAAAMWLCLFVGPVQSASRAFLTRITPPERAGENFGLYATTGRAVSFIGPFMFTTFIAVFGFQRAGALGIALVLLVGLAVFVFVKSPLRSKPGILSD</sequence>
<feature type="transmembrane region" description="Helical" evidence="6">
    <location>
        <begin position="179"/>
        <end position="200"/>
    </location>
</feature>
<gene>
    <name evidence="8" type="ORF">GCM10009755_25800</name>
</gene>
<feature type="transmembrane region" description="Helical" evidence="6">
    <location>
        <begin position="374"/>
        <end position="397"/>
    </location>
</feature>
<evidence type="ECO:0000256" key="4">
    <source>
        <dbReference type="ARBA" id="ARBA00022989"/>
    </source>
</evidence>
<evidence type="ECO:0000259" key="7">
    <source>
        <dbReference type="PROSITE" id="PS50850"/>
    </source>
</evidence>
<dbReference type="Proteomes" id="UP001500755">
    <property type="component" value="Unassembled WGS sequence"/>
</dbReference>
<feature type="transmembrane region" description="Helical" evidence="6">
    <location>
        <begin position="321"/>
        <end position="342"/>
    </location>
</feature>
<keyword evidence="5 6" id="KW-0472">Membrane</keyword>
<feature type="transmembrane region" description="Helical" evidence="6">
    <location>
        <begin position="349"/>
        <end position="368"/>
    </location>
</feature>
<evidence type="ECO:0000256" key="3">
    <source>
        <dbReference type="ARBA" id="ARBA00022692"/>
    </source>
</evidence>
<feature type="transmembrane region" description="Helical" evidence="6">
    <location>
        <begin position="409"/>
        <end position="434"/>
    </location>
</feature>
<evidence type="ECO:0000313" key="9">
    <source>
        <dbReference type="Proteomes" id="UP001500755"/>
    </source>
</evidence>
<reference evidence="8 9" key="1">
    <citation type="journal article" date="2019" name="Int. J. Syst. Evol. Microbiol.">
        <title>The Global Catalogue of Microorganisms (GCM) 10K type strain sequencing project: providing services to taxonomists for standard genome sequencing and annotation.</title>
        <authorList>
            <consortium name="The Broad Institute Genomics Platform"/>
            <consortium name="The Broad Institute Genome Sequencing Center for Infectious Disease"/>
            <person name="Wu L."/>
            <person name="Ma J."/>
        </authorList>
    </citation>
    <scope>NUCLEOTIDE SEQUENCE [LARGE SCALE GENOMIC DNA]</scope>
    <source>
        <strain evidence="8 9">JCM 14546</strain>
    </source>
</reference>
<feature type="transmembrane region" description="Helical" evidence="6">
    <location>
        <begin position="138"/>
        <end position="158"/>
    </location>
</feature>
<feature type="domain" description="Major facilitator superfamily (MFS) profile" evidence="7">
    <location>
        <begin position="284"/>
        <end position="472"/>
    </location>
</feature>